<dbReference type="Proteomes" id="UP000599312">
    <property type="component" value="Unassembled WGS sequence"/>
</dbReference>
<keyword evidence="4" id="KW-1185">Reference proteome</keyword>
<keyword evidence="1" id="KW-0560">Oxidoreductase</keyword>
<evidence type="ECO:0000313" key="4">
    <source>
        <dbReference type="Proteomes" id="UP000599312"/>
    </source>
</evidence>
<sequence length="211" mass="24148">MNYLDLDALAETPLTSQPFEHVIVPNFVPRDAFRKVVNDFPTVPGAGSHPPAELKIKGHFAELIRELHADAFREAVEEKFDVDLAGRPTMYTVRGFLRMKDGAIHTDSTTKIITVLLYLNEDWDHDGGRLRLLKNGTDLEDYVAEIPPVNGTLLVFRRSNNSWHGHKPHEGRRRAIQFNWVTEQRVVTKEQSRHRLSTRIKKIKSFFSPAA</sequence>
<gene>
    <name evidence="3" type="ORF">I2H38_06760</name>
</gene>
<protein>
    <submittedName>
        <fullName evidence="3">2OG-Fe(II) oxygenase</fullName>
    </submittedName>
</protein>
<dbReference type="GO" id="GO:0046872">
    <property type="term" value="F:metal ion binding"/>
    <property type="evidence" value="ECO:0007669"/>
    <property type="project" value="UniProtKB-KW"/>
</dbReference>
<dbReference type="PROSITE" id="PS51471">
    <property type="entry name" value="FE2OG_OXY"/>
    <property type="match status" value="1"/>
</dbReference>
<evidence type="ECO:0000259" key="2">
    <source>
        <dbReference type="PROSITE" id="PS51471"/>
    </source>
</evidence>
<dbReference type="RefSeq" id="WP_196271054.1">
    <property type="nucleotide sequence ID" value="NZ_JADQDO010000002.1"/>
</dbReference>
<dbReference type="GO" id="GO:0016491">
    <property type="term" value="F:oxidoreductase activity"/>
    <property type="evidence" value="ECO:0007669"/>
    <property type="project" value="UniProtKB-KW"/>
</dbReference>
<comment type="caution">
    <text evidence="3">The sequence shown here is derived from an EMBL/GenBank/DDBJ whole genome shotgun (WGS) entry which is preliminary data.</text>
</comment>
<keyword evidence="1" id="KW-0479">Metal-binding</keyword>
<dbReference type="Gene3D" id="2.60.120.620">
    <property type="entry name" value="q2cbj1_9rhob like domain"/>
    <property type="match status" value="1"/>
</dbReference>
<organism evidence="3 4">
    <name type="scientific">Microvirga alba</name>
    <dbReference type="NCBI Taxonomy" id="2791025"/>
    <lineage>
        <taxon>Bacteria</taxon>
        <taxon>Pseudomonadati</taxon>
        <taxon>Pseudomonadota</taxon>
        <taxon>Alphaproteobacteria</taxon>
        <taxon>Hyphomicrobiales</taxon>
        <taxon>Methylobacteriaceae</taxon>
        <taxon>Microvirga</taxon>
    </lineage>
</organism>
<dbReference type="Pfam" id="PF13640">
    <property type="entry name" value="2OG-FeII_Oxy_3"/>
    <property type="match status" value="1"/>
</dbReference>
<dbReference type="InterPro" id="IPR005123">
    <property type="entry name" value="Oxoglu/Fe-dep_dioxygenase_dom"/>
</dbReference>
<evidence type="ECO:0000313" key="3">
    <source>
        <dbReference type="EMBL" id="MBF9233078.1"/>
    </source>
</evidence>
<evidence type="ECO:0000256" key="1">
    <source>
        <dbReference type="RuleBase" id="RU003682"/>
    </source>
</evidence>
<dbReference type="InterPro" id="IPR044862">
    <property type="entry name" value="Pro_4_hyd_alph_FE2OG_OXY"/>
</dbReference>
<proteinExistence type="inferred from homology"/>
<comment type="similarity">
    <text evidence="1">Belongs to the iron/ascorbate-dependent oxidoreductase family.</text>
</comment>
<keyword evidence="1" id="KW-0408">Iron</keyword>
<accession>A0A931FQ38</accession>
<reference evidence="3" key="1">
    <citation type="submission" date="2020-11" db="EMBL/GenBank/DDBJ databases">
        <authorList>
            <person name="Kim M.K."/>
        </authorList>
    </citation>
    <scope>NUCLEOTIDE SEQUENCE</scope>
    <source>
        <strain evidence="3">BT350</strain>
    </source>
</reference>
<feature type="domain" description="Fe2OG dioxygenase" evidence="2">
    <location>
        <begin position="29"/>
        <end position="196"/>
    </location>
</feature>
<dbReference type="EMBL" id="JADQDO010000002">
    <property type="protein sequence ID" value="MBF9233078.1"/>
    <property type="molecule type" value="Genomic_DNA"/>
</dbReference>
<dbReference type="AlphaFoldDB" id="A0A931FQ38"/>
<name>A0A931FQ38_9HYPH</name>